<dbReference type="EMBL" id="WJPP01000003">
    <property type="protein sequence ID" value="MRH78183.1"/>
    <property type="molecule type" value="Genomic_DNA"/>
</dbReference>
<evidence type="ECO:0000313" key="6">
    <source>
        <dbReference type="Proteomes" id="UP000433788"/>
    </source>
</evidence>
<keyword evidence="5" id="KW-0808">Transferase</keyword>
<evidence type="ECO:0000256" key="2">
    <source>
        <dbReference type="PIRSR" id="PIRSR006487-1"/>
    </source>
</evidence>
<dbReference type="SUPFAM" id="SSF101790">
    <property type="entry name" value="Aminomethyltransferase beta-barrel domain"/>
    <property type="match status" value="1"/>
</dbReference>
<proteinExistence type="predicted"/>
<gene>
    <name evidence="5" type="ORF">GH984_05630</name>
</gene>
<dbReference type="InterPro" id="IPR013977">
    <property type="entry name" value="GcvT_C"/>
</dbReference>
<keyword evidence="1" id="KW-0032">Aminotransferase</keyword>
<protein>
    <submittedName>
        <fullName evidence="5">Aminomethyl transferase family protein</fullName>
    </submittedName>
</protein>
<comment type="caution">
    <text evidence="5">The sequence shown here is derived from an EMBL/GenBank/DDBJ whole genome shotgun (WGS) entry which is preliminary data.</text>
</comment>
<keyword evidence="6" id="KW-1185">Reference proteome</keyword>
<dbReference type="Pfam" id="PF01571">
    <property type="entry name" value="GCV_T"/>
    <property type="match status" value="1"/>
</dbReference>
<dbReference type="InterPro" id="IPR028896">
    <property type="entry name" value="GcvT/YgfZ/DmdA"/>
</dbReference>
<dbReference type="RefSeq" id="WP_153719252.1">
    <property type="nucleotide sequence ID" value="NZ_WJPP01000003.1"/>
</dbReference>
<dbReference type="PANTHER" id="PTHR43757">
    <property type="entry name" value="AMINOMETHYLTRANSFERASE"/>
    <property type="match status" value="1"/>
</dbReference>
<dbReference type="Pfam" id="PF08669">
    <property type="entry name" value="GCV_T_C"/>
    <property type="match status" value="1"/>
</dbReference>
<dbReference type="InterPro" id="IPR006222">
    <property type="entry name" value="GCVT_N"/>
</dbReference>
<dbReference type="PIRSF" id="PIRSF006487">
    <property type="entry name" value="GcvT"/>
    <property type="match status" value="1"/>
</dbReference>
<evidence type="ECO:0000313" key="5">
    <source>
        <dbReference type="EMBL" id="MRH78183.1"/>
    </source>
</evidence>
<reference evidence="5 6" key="1">
    <citation type="submission" date="2019-11" db="EMBL/GenBank/DDBJ databases">
        <authorList>
            <person name="Zhang X.Y."/>
        </authorList>
    </citation>
    <scope>NUCLEOTIDE SEQUENCE [LARGE SCALE GENOMIC DNA]</scope>
    <source>
        <strain evidence="5 6">C176</strain>
    </source>
</reference>
<feature type="binding site" evidence="2">
    <location>
        <position position="219"/>
    </location>
    <ligand>
        <name>substrate</name>
    </ligand>
</feature>
<name>A0A6N7QRZ0_9GAMM</name>
<evidence type="ECO:0000259" key="4">
    <source>
        <dbReference type="Pfam" id="PF08669"/>
    </source>
</evidence>
<evidence type="ECO:0000259" key="3">
    <source>
        <dbReference type="Pfam" id="PF01571"/>
    </source>
</evidence>
<dbReference type="Proteomes" id="UP000433788">
    <property type="component" value="Unassembled WGS sequence"/>
</dbReference>
<dbReference type="InterPro" id="IPR029043">
    <property type="entry name" value="GcvT/YgfZ_C"/>
</dbReference>
<evidence type="ECO:0000256" key="1">
    <source>
        <dbReference type="ARBA" id="ARBA00022576"/>
    </source>
</evidence>
<dbReference type="GO" id="GO:0008483">
    <property type="term" value="F:transaminase activity"/>
    <property type="evidence" value="ECO:0007669"/>
    <property type="project" value="UniProtKB-KW"/>
</dbReference>
<dbReference type="Gene3D" id="3.30.1360.120">
    <property type="entry name" value="Probable tRNA modification gtpase trme, domain 1"/>
    <property type="match status" value="1"/>
</dbReference>
<feature type="domain" description="Aminomethyltransferase C-terminal" evidence="4">
    <location>
        <begin position="304"/>
        <end position="381"/>
    </location>
</feature>
<dbReference type="AlphaFoldDB" id="A0A6N7QRZ0"/>
<dbReference type="InterPro" id="IPR027266">
    <property type="entry name" value="TrmE/GcvT-like"/>
</dbReference>
<dbReference type="PANTHER" id="PTHR43757:SF2">
    <property type="entry name" value="AMINOMETHYLTRANSFERASE, MITOCHONDRIAL"/>
    <property type="match status" value="1"/>
</dbReference>
<accession>A0A6N7QRZ0</accession>
<feature type="domain" description="GCVT N-terminal" evidence="3">
    <location>
        <begin position="75"/>
        <end position="287"/>
    </location>
</feature>
<organism evidence="5 6">
    <name type="scientific">Spiribacter salilacus</name>
    <dbReference type="NCBI Taxonomy" id="2664894"/>
    <lineage>
        <taxon>Bacteria</taxon>
        <taxon>Pseudomonadati</taxon>
        <taxon>Pseudomonadota</taxon>
        <taxon>Gammaproteobacteria</taxon>
        <taxon>Chromatiales</taxon>
        <taxon>Ectothiorhodospiraceae</taxon>
        <taxon>Spiribacter</taxon>
    </lineage>
</organism>
<sequence>MFKQIQPVEFVVMPVASTGGASEFRQSMTPHPLVYQELPHEPHFGIYNGRLRSLFYAKADMETLYWQLRRQVMMSHTGELPTEIRGPDAERMLNRVFTRDVSKVRVGRCSYQIACYPDGGTVMDGVLMRLDEDRFWYVQSDGEFYGWLRAQAEGYNVEVFQPGIWVSQVQGPRSLDVLNAVADDGLPERFRYFDIAHIHIDGQPVVITRTGFTNELGWEFYLEPGADVFAIGERIMEAGNVYNMLTTPAEVTNARRIEGGLLFAGTDFDDTVTPFEAGFGAMVDLNKGDFVGREALLKADPRQRTWGLTCATGTPRHGDGLAQNAQAAGRVTSAAWSPTLECGIGIIRLNNPELSPGAELEVLCTDGAMHPAAVCELPFYDKAGDIPRGRATLETPAVVA</sequence>
<dbReference type="SUPFAM" id="SSF103025">
    <property type="entry name" value="Folate-binding domain"/>
    <property type="match status" value="1"/>
</dbReference>